<dbReference type="NCBIfam" id="TIGR02727">
    <property type="entry name" value="MTHFS_bact"/>
    <property type="match status" value="1"/>
</dbReference>
<sequence length="207" mass="23728">MVRLRHQLRQSLRLSRRSLTSAQQQAAAHGLAQQLSKLPKLSSWRHVGLYWPADGEIDPSLFARLLYKRGIKLYLPVIAPRKHDHRLHFLAAPAMAYASKNRRQLRLQPWPAKRNRFGLREPLGRQVMRPEKLDALLMPLVGFDANGQRLGMGGGFYDRLLARLQRGVKRPQLIGLAHRSQQVLALPTEQWDEPVDIVVTDAGHLRR</sequence>
<dbReference type="PANTHER" id="PTHR23407">
    <property type="entry name" value="ATPASE INHIBITOR/5-FORMYLTETRAHYDROFOLATE CYCLO-LIGASE"/>
    <property type="match status" value="1"/>
</dbReference>
<dbReference type="PANTHER" id="PTHR23407:SF1">
    <property type="entry name" value="5-FORMYLTETRAHYDROFOLATE CYCLO-LIGASE"/>
    <property type="match status" value="1"/>
</dbReference>
<dbReference type="GO" id="GO:0030272">
    <property type="term" value="F:5-formyltetrahydrofolate cyclo-ligase activity"/>
    <property type="evidence" value="ECO:0007669"/>
    <property type="project" value="UniProtKB-EC"/>
</dbReference>
<keyword evidence="5" id="KW-0436">Ligase</keyword>
<keyword evidence="4" id="KW-0479">Metal-binding</keyword>
<evidence type="ECO:0000256" key="1">
    <source>
        <dbReference type="ARBA" id="ARBA00010638"/>
    </source>
</evidence>
<keyword evidence="3 4" id="KW-0067">ATP-binding</keyword>
<dbReference type="Gene3D" id="3.40.50.10420">
    <property type="entry name" value="NagB/RpiA/CoA transferase-like"/>
    <property type="match status" value="1"/>
</dbReference>
<evidence type="ECO:0000313" key="6">
    <source>
        <dbReference type="Proteomes" id="UP001597044"/>
    </source>
</evidence>
<evidence type="ECO:0000256" key="3">
    <source>
        <dbReference type="ARBA" id="ARBA00022840"/>
    </source>
</evidence>
<protein>
    <recommendedName>
        <fullName evidence="4">5-formyltetrahydrofolate cyclo-ligase</fullName>
        <ecNumber evidence="4">6.3.3.2</ecNumber>
    </recommendedName>
</protein>
<dbReference type="EC" id="6.3.3.2" evidence="4"/>
<organism evidence="5 6">
    <name type="scientific">Paraperlucidibaca wandonensis</name>
    <dbReference type="NCBI Taxonomy" id="1268273"/>
    <lineage>
        <taxon>Bacteria</taxon>
        <taxon>Pseudomonadati</taxon>
        <taxon>Pseudomonadota</taxon>
        <taxon>Gammaproteobacteria</taxon>
        <taxon>Moraxellales</taxon>
        <taxon>Moraxellaceae</taxon>
        <taxon>Paraperlucidibaca</taxon>
    </lineage>
</organism>
<evidence type="ECO:0000256" key="4">
    <source>
        <dbReference type="RuleBase" id="RU361279"/>
    </source>
</evidence>
<evidence type="ECO:0000256" key="2">
    <source>
        <dbReference type="ARBA" id="ARBA00022741"/>
    </source>
</evidence>
<reference evidence="6" key="1">
    <citation type="journal article" date="2019" name="Int. J. Syst. Evol. Microbiol.">
        <title>The Global Catalogue of Microorganisms (GCM) 10K type strain sequencing project: providing services to taxonomists for standard genome sequencing and annotation.</title>
        <authorList>
            <consortium name="The Broad Institute Genomics Platform"/>
            <consortium name="The Broad Institute Genome Sequencing Center for Infectious Disease"/>
            <person name="Wu L."/>
            <person name="Ma J."/>
        </authorList>
    </citation>
    <scope>NUCLEOTIDE SEQUENCE [LARGE SCALE GENOMIC DNA]</scope>
    <source>
        <strain evidence="6">CCUG 63419</strain>
    </source>
</reference>
<keyword evidence="6" id="KW-1185">Reference proteome</keyword>
<comment type="cofactor">
    <cofactor evidence="4">
        <name>Mg(2+)</name>
        <dbReference type="ChEBI" id="CHEBI:18420"/>
    </cofactor>
</comment>
<comment type="catalytic activity">
    <reaction evidence="4">
        <text>(6S)-5-formyl-5,6,7,8-tetrahydrofolate + ATP = (6R)-5,10-methenyltetrahydrofolate + ADP + phosphate</text>
        <dbReference type="Rhea" id="RHEA:10488"/>
        <dbReference type="ChEBI" id="CHEBI:30616"/>
        <dbReference type="ChEBI" id="CHEBI:43474"/>
        <dbReference type="ChEBI" id="CHEBI:57455"/>
        <dbReference type="ChEBI" id="CHEBI:57457"/>
        <dbReference type="ChEBI" id="CHEBI:456216"/>
        <dbReference type="EC" id="6.3.3.2"/>
    </reaction>
</comment>
<keyword evidence="2 4" id="KW-0547">Nucleotide-binding</keyword>
<evidence type="ECO:0000313" key="5">
    <source>
        <dbReference type="EMBL" id="MFD0950782.1"/>
    </source>
</evidence>
<comment type="similarity">
    <text evidence="1 4">Belongs to the 5-formyltetrahydrofolate cyclo-ligase family.</text>
</comment>
<dbReference type="InterPro" id="IPR002698">
    <property type="entry name" value="FTHF_cligase"/>
</dbReference>
<dbReference type="EMBL" id="JBHTIT010000001">
    <property type="protein sequence ID" value="MFD0950782.1"/>
    <property type="molecule type" value="Genomic_DNA"/>
</dbReference>
<name>A0ABW3HJ62_9GAMM</name>
<dbReference type="Proteomes" id="UP001597044">
    <property type="component" value="Unassembled WGS sequence"/>
</dbReference>
<dbReference type="PIRSF" id="PIRSF006806">
    <property type="entry name" value="FTHF_cligase"/>
    <property type="match status" value="1"/>
</dbReference>
<keyword evidence="4" id="KW-0460">Magnesium</keyword>
<gene>
    <name evidence="5" type="ORF">ACFQ0F_10335</name>
</gene>
<accession>A0ABW3HJ62</accession>
<dbReference type="Pfam" id="PF01812">
    <property type="entry name" value="5-FTHF_cyc-lig"/>
    <property type="match status" value="1"/>
</dbReference>
<proteinExistence type="inferred from homology"/>
<dbReference type="InterPro" id="IPR024185">
    <property type="entry name" value="FTHF_cligase-like_sf"/>
</dbReference>
<dbReference type="RefSeq" id="WP_340675778.1">
    <property type="nucleotide sequence ID" value="NZ_JBHTIT010000001.1"/>
</dbReference>
<comment type="caution">
    <text evidence="5">The sequence shown here is derived from an EMBL/GenBank/DDBJ whole genome shotgun (WGS) entry which is preliminary data.</text>
</comment>
<dbReference type="InterPro" id="IPR037171">
    <property type="entry name" value="NagB/RpiA_transferase-like"/>
</dbReference>
<dbReference type="SUPFAM" id="SSF100950">
    <property type="entry name" value="NagB/RpiA/CoA transferase-like"/>
    <property type="match status" value="1"/>
</dbReference>